<gene>
    <name evidence="2" type="ORF">PHISCL_02754</name>
</gene>
<dbReference type="PANTHER" id="PTHR34861">
    <property type="match status" value="1"/>
</dbReference>
<comment type="similarity">
    <text evidence="1">Belongs to the Cyclase 1 superfamily.</text>
</comment>
<dbReference type="InterPro" id="IPR007325">
    <property type="entry name" value="KFase/CYL"/>
</dbReference>
<name>A0A3A2ZP02_9EURO</name>
<proteinExistence type="inferred from homology"/>
<protein>
    <submittedName>
        <fullName evidence="2">Putative cyclase</fullName>
    </submittedName>
</protein>
<keyword evidence="3" id="KW-1185">Reference proteome</keyword>
<evidence type="ECO:0000313" key="2">
    <source>
        <dbReference type="EMBL" id="RJE24922.1"/>
    </source>
</evidence>
<sequence length="181" mass="19875">MAGRGVLIDYRAYAEAKGIEYSPFSSFRIGVADIEEVAQYQGVTFRPGDILIIRFGFTEALGAMTPEEQTKALSTGYICGVDGTIDFAKWLWNKHFAAIASDTMAVEAMPPMVDGKAQPFTELVLHQWCLSLFGMSLGELWDLKALSEQCQKSQRWSFFLTSSPLNVPGLVGSPPNVLAIL</sequence>
<organism evidence="2 3">
    <name type="scientific">Aspergillus sclerotialis</name>
    <dbReference type="NCBI Taxonomy" id="2070753"/>
    <lineage>
        <taxon>Eukaryota</taxon>
        <taxon>Fungi</taxon>
        <taxon>Dikarya</taxon>
        <taxon>Ascomycota</taxon>
        <taxon>Pezizomycotina</taxon>
        <taxon>Eurotiomycetes</taxon>
        <taxon>Eurotiomycetidae</taxon>
        <taxon>Eurotiales</taxon>
        <taxon>Aspergillaceae</taxon>
        <taxon>Aspergillus</taxon>
        <taxon>Aspergillus subgen. Polypaecilum</taxon>
    </lineage>
</organism>
<dbReference type="GO" id="GO:0004061">
    <property type="term" value="F:arylformamidase activity"/>
    <property type="evidence" value="ECO:0007669"/>
    <property type="project" value="InterPro"/>
</dbReference>
<dbReference type="Proteomes" id="UP000266188">
    <property type="component" value="Unassembled WGS sequence"/>
</dbReference>
<dbReference type="GO" id="GO:0019441">
    <property type="term" value="P:L-tryptophan catabolic process to kynurenine"/>
    <property type="evidence" value="ECO:0007669"/>
    <property type="project" value="InterPro"/>
</dbReference>
<dbReference type="Gene3D" id="3.50.30.50">
    <property type="entry name" value="Putative cyclase"/>
    <property type="match status" value="1"/>
</dbReference>
<reference evidence="3" key="1">
    <citation type="submission" date="2017-02" db="EMBL/GenBank/DDBJ databases">
        <authorList>
            <person name="Tafer H."/>
            <person name="Lopandic K."/>
        </authorList>
    </citation>
    <scope>NUCLEOTIDE SEQUENCE [LARGE SCALE GENOMIC DNA]</scope>
    <source>
        <strain evidence="3">CBS 366.77</strain>
    </source>
</reference>
<dbReference type="EMBL" id="MVGC01000064">
    <property type="protein sequence ID" value="RJE24922.1"/>
    <property type="molecule type" value="Genomic_DNA"/>
</dbReference>
<dbReference type="AlphaFoldDB" id="A0A3A2ZP02"/>
<evidence type="ECO:0000256" key="1">
    <source>
        <dbReference type="ARBA" id="ARBA00007865"/>
    </source>
</evidence>
<comment type="caution">
    <text evidence="2">The sequence shown here is derived from an EMBL/GenBank/DDBJ whole genome shotgun (WGS) entry which is preliminary data.</text>
</comment>
<dbReference type="PANTHER" id="PTHR34861:SF10">
    <property type="entry name" value="CYCLASE"/>
    <property type="match status" value="1"/>
</dbReference>
<dbReference type="InterPro" id="IPR037175">
    <property type="entry name" value="KFase_sf"/>
</dbReference>
<accession>A0A3A2ZP02</accession>
<dbReference type="Pfam" id="PF04199">
    <property type="entry name" value="Cyclase"/>
    <property type="match status" value="1"/>
</dbReference>
<evidence type="ECO:0000313" key="3">
    <source>
        <dbReference type="Proteomes" id="UP000266188"/>
    </source>
</evidence>
<dbReference type="SUPFAM" id="SSF102198">
    <property type="entry name" value="Putative cyclase"/>
    <property type="match status" value="1"/>
</dbReference>
<dbReference type="OrthoDB" id="5396at2759"/>